<keyword evidence="3" id="KW-1185">Reference proteome</keyword>
<proteinExistence type="predicted"/>
<reference evidence="2 3" key="1">
    <citation type="submission" date="2017-05" db="EMBL/GenBank/DDBJ databases">
        <title>The Genome Sequence of Tsuchiyaea wingfieldii DSM 27421.</title>
        <authorList>
            <person name="Cuomo C."/>
            <person name="Passer A."/>
            <person name="Billmyre B."/>
            <person name="Heitman J."/>
        </authorList>
    </citation>
    <scope>NUCLEOTIDE SEQUENCE [LARGE SCALE GENOMIC DNA]</scope>
    <source>
        <strain evidence="2 3">DSM 27421</strain>
    </source>
</reference>
<feature type="compositionally biased region" description="Low complexity" evidence="1">
    <location>
        <begin position="18"/>
        <end position="37"/>
    </location>
</feature>
<dbReference type="EMBL" id="NIDF01000180">
    <property type="protein sequence ID" value="TYJ51846.1"/>
    <property type="molecule type" value="Genomic_DNA"/>
</dbReference>
<feature type="compositionally biased region" description="Polar residues" evidence="1">
    <location>
        <begin position="338"/>
        <end position="350"/>
    </location>
</feature>
<accession>A0A5D3AQ82</accession>
<gene>
    <name evidence="2" type="ORF">B9479_007564</name>
</gene>
<evidence type="ECO:0000313" key="2">
    <source>
        <dbReference type="EMBL" id="TYJ51846.1"/>
    </source>
</evidence>
<dbReference type="AlphaFoldDB" id="A0A5D3AQ82"/>
<feature type="compositionally biased region" description="Low complexity" evidence="1">
    <location>
        <begin position="351"/>
        <end position="367"/>
    </location>
</feature>
<protein>
    <submittedName>
        <fullName evidence="2">Uncharacterized protein</fullName>
    </submittedName>
</protein>
<dbReference type="Proteomes" id="UP000322245">
    <property type="component" value="Unassembled WGS sequence"/>
</dbReference>
<sequence>MSWPTPTISSIFETASHLASRLTPTSSSSPRHPQSQAKPTIDLSTPQSERKTNRLYMLEEPTDREPWTEYTLPTFRRSSAAKSKSKGEEEEGRQETTWREYTLNPRLVSYIPPSPQPLTNHHLSISISSIPALLREAQCACGCGEGMVRDDMEAGEYMVGRRGYERGGGGFRRVGHGRGEGWAGRGTGRERGREGGGGGGGGGGGEDGWEEQKVGGGSGGWERGTKSAGTGSCTSMSAGRNVFSLEFGQATRRSFAQSQQPQASAVGFDNDTMGTGTSRLPEAETDLALSDHAEDFLQGLPAGSTATKRAALNRLDRLASQSSSNVSDKSRPPLVTPTDKTSTSKRVQFASTSPPHTIHPPSNAAADDPNDPDHDDYAWGDMSAEAQRFLTTGQFRGER</sequence>
<feature type="region of interest" description="Disordered" evidence="1">
    <location>
        <begin position="317"/>
        <end position="379"/>
    </location>
</feature>
<feature type="compositionally biased region" description="Low complexity" evidence="1">
    <location>
        <begin position="254"/>
        <end position="265"/>
    </location>
</feature>
<feature type="region of interest" description="Disordered" evidence="1">
    <location>
        <begin position="175"/>
        <end position="235"/>
    </location>
</feature>
<evidence type="ECO:0000256" key="1">
    <source>
        <dbReference type="SAM" id="MobiDB-lite"/>
    </source>
</evidence>
<comment type="caution">
    <text evidence="2">The sequence shown here is derived from an EMBL/GenBank/DDBJ whole genome shotgun (WGS) entry which is preliminary data.</text>
</comment>
<evidence type="ECO:0000313" key="3">
    <source>
        <dbReference type="Proteomes" id="UP000322245"/>
    </source>
</evidence>
<name>A0A5D3AQ82_9TREE</name>
<organism evidence="2 3">
    <name type="scientific">Cryptococcus floricola</name>
    <dbReference type="NCBI Taxonomy" id="2591691"/>
    <lineage>
        <taxon>Eukaryota</taxon>
        <taxon>Fungi</taxon>
        <taxon>Dikarya</taxon>
        <taxon>Basidiomycota</taxon>
        <taxon>Agaricomycotina</taxon>
        <taxon>Tremellomycetes</taxon>
        <taxon>Tremellales</taxon>
        <taxon>Cryptococcaceae</taxon>
        <taxon>Cryptococcus</taxon>
    </lineage>
</organism>
<feature type="region of interest" description="Disordered" evidence="1">
    <location>
        <begin position="18"/>
        <end position="98"/>
    </location>
</feature>
<feature type="compositionally biased region" description="Gly residues" evidence="1">
    <location>
        <begin position="195"/>
        <end position="206"/>
    </location>
</feature>
<feature type="region of interest" description="Disordered" evidence="1">
    <location>
        <begin position="253"/>
        <end position="279"/>
    </location>
</feature>